<name>A0A839HKB2_9BURK</name>
<evidence type="ECO:0000313" key="1">
    <source>
        <dbReference type="EMBL" id="MBB1161472.1"/>
    </source>
</evidence>
<evidence type="ECO:0000313" key="2">
    <source>
        <dbReference type="Proteomes" id="UP000586093"/>
    </source>
</evidence>
<sequence>MSDSAFPLLRGLRDALATVPGVATCRIGLEANMTPADYPMVRLVPSRVTHGEVIGRRAVELLIYFGQPIHEFSAGLEAQWEALLAMEAALLATAMQHATTTYRETILDEDRVDAYKLMALRVEVQG</sequence>
<protein>
    <recommendedName>
        <fullName evidence="3">DUF3168 domain-containing protein</fullName>
    </recommendedName>
</protein>
<dbReference type="RefSeq" id="WP_182662289.1">
    <property type="nucleotide sequence ID" value="NZ_JACIVI010000001.1"/>
</dbReference>
<gene>
    <name evidence="1" type="ORF">H4F90_05705</name>
</gene>
<dbReference type="EMBL" id="JACIVI010000001">
    <property type="protein sequence ID" value="MBB1161472.1"/>
    <property type="molecule type" value="Genomic_DNA"/>
</dbReference>
<comment type="caution">
    <text evidence="1">The sequence shown here is derived from an EMBL/GenBank/DDBJ whole genome shotgun (WGS) entry which is preliminary data.</text>
</comment>
<evidence type="ECO:0008006" key="3">
    <source>
        <dbReference type="Google" id="ProtNLM"/>
    </source>
</evidence>
<dbReference type="AlphaFoldDB" id="A0A839HKB2"/>
<reference evidence="1 2" key="1">
    <citation type="submission" date="2020-08" db="EMBL/GenBank/DDBJ databases">
        <title>Aquariorum lacteus gen. nov., sp. nov., a new member of the family Comamonadaceae, isolated from freshwater aquarium.</title>
        <authorList>
            <person name="Chun S.-J."/>
        </authorList>
    </citation>
    <scope>NUCLEOTIDE SEQUENCE [LARGE SCALE GENOMIC DNA]</scope>
    <source>
        <strain evidence="1 2">SJAQ100</strain>
    </source>
</reference>
<organism evidence="1 2">
    <name type="scientific">Aquariibacter albus</name>
    <dbReference type="NCBI Taxonomy" id="2759899"/>
    <lineage>
        <taxon>Bacteria</taxon>
        <taxon>Pseudomonadati</taxon>
        <taxon>Pseudomonadota</taxon>
        <taxon>Betaproteobacteria</taxon>
        <taxon>Burkholderiales</taxon>
        <taxon>Sphaerotilaceae</taxon>
        <taxon>Aquariibacter</taxon>
    </lineage>
</organism>
<dbReference type="Proteomes" id="UP000586093">
    <property type="component" value="Unassembled WGS sequence"/>
</dbReference>
<proteinExistence type="predicted"/>
<accession>A0A839HKB2</accession>
<keyword evidence="2" id="KW-1185">Reference proteome</keyword>